<dbReference type="EMBL" id="PVNL01000118">
    <property type="protein sequence ID" value="PRQ00540.1"/>
    <property type="molecule type" value="Genomic_DNA"/>
</dbReference>
<dbReference type="AlphaFoldDB" id="A0A2S9Y611"/>
<comment type="caution">
    <text evidence="17">The sequence shown here is derived from an EMBL/GenBank/DDBJ whole genome shotgun (WGS) entry which is preliminary data.</text>
</comment>
<keyword evidence="8 12" id="KW-0457">Lysine biosynthesis</keyword>
<comment type="similarity">
    <text evidence="3 12 13">Belongs to the DapA family.</text>
</comment>
<evidence type="ECO:0000256" key="11">
    <source>
        <dbReference type="ARBA" id="ARBA00047836"/>
    </source>
</evidence>
<dbReference type="PROSITE" id="PS00666">
    <property type="entry name" value="DHDPS_2"/>
    <property type="match status" value="1"/>
</dbReference>
<dbReference type="InterPro" id="IPR002220">
    <property type="entry name" value="DapA-like"/>
</dbReference>
<dbReference type="HAMAP" id="MF_00418">
    <property type="entry name" value="DapA"/>
    <property type="match status" value="1"/>
</dbReference>
<evidence type="ECO:0000256" key="10">
    <source>
        <dbReference type="ARBA" id="ARBA00023270"/>
    </source>
</evidence>
<comment type="subcellular location">
    <subcellularLocation>
        <location evidence="12">Cytoplasm</location>
    </subcellularLocation>
</comment>
<dbReference type="PANTHER" id="PTHR12128">
    <property type="entry name" value="DIHYDRODIPICOLINATE SYNTHASE"/>
    <property type="match status" value="1"/>
</dbReference>
<evidence type="ECO:0000256" key="2">
    <source>
        <dbReference type="ARBA" id="ARBA00005120"/>
    </source>
</evidence>
<evidence type="ECO:0000256" key="8">
    <source>
        <dbReference type="ARBA" id="ARBA00023154"/>
    </source>
</evidence>
<evidence type="ECO:0000256" key="6">
    <source>
        <dbReference type="ARBA" id="ARBA00022605"/>
    </source>
</evidence>
<dbReference type="Gene3D" id="3.20.20.70">
    <property type="entry name" value="Aldolase class I"/>
    <property type="match status" value="1"/>
</dbReference>
<gene>
    <name evidence="17" type="primary">dapA_2</name>
    <name evidence="12" type="synonym">dapA</name>
    <name evidence="17" type="ORF">ENSA7_60340</name>
</gene>
<dbReference type="EC" id="4.3.3.7" evidence="4 12"/>
<feature type="active site" description="Schiff-base intermediate with substrate" evidence="12 14">
    <location>
        <position position="165"/>
    </location>
</feature>
<feature type="binding site" evidence="12 15">
    <location>
        <position position="207"/>
    </location>
    <ligand>
        <name>pyruvate</name>
        <dbReference type="ChEBI" id="CHEBI:15361"/>
    </ligand>
</feature>
<feature type="site" description="L-lysine inhibitor binding" evidence="16">
    <location>
        <position position="88"/>
    </location>
</feature>
<evidence type="ECO:0000256" key="15">
    <source>
        <dbReference type="PIRSR" id="PIRSR001365-2"/>
    </source>
</evidence>
<reference evidence="17 18" key="1">
    <citation type="submission" date="2018-03" db="EMBL/GenBank/DDBJ databases">
        <title>Draft Genome Sequences of the Obligatory Marine Myxobacteria Enhygromyxa salina SWB007.</title>
        <authorList>
            <person name="Poehlein A."/>
            <person name="Moghaddam J.A."/>
            <person name="Harms H."/>
            <person name="Alanjari M."/>
            <person name="Koenig G.M."/>
            <person name="Daniel R."/>
            <person name="Schaeberle T.F."/>
        </authorList>
    </citation>
    <scope>NUCLEOTIDE SEQUENCE [LARGE SCALE GENOMIC DNA]</scope>
    <source>
        <strain evidence="17 18">SWB007</strain>
    </source>
</reference>
<evidence type="ECO:0000256" key="16">
    <source>
        <dbReference type="PIRSR" id="PIRSR001365-3"/>
    </source>
</evidence>
<evidence type="ECO:0000256" key="14">
    <source>
        <dbReference type="PIRSR" id="PIRSR001365-1"/>
    </source>
</evidence>
<dbReference type="NCBIfam" id="TIGR00674">
    <property type="entry name" value="dapA"/>
    <property type="match status" value="1"/>
</dbReference>
<feature type="site" description="Part of a proton relay during catalysis" evidence="12 16">
    <location>
        <position position="111"/>
    </location>
</feature>
<dbReference type="InterPro" id="IPR020625">
    <property type="entry name" value="Schiff_base-form_aldolases_AS"/>
</dbReference>
<feature type="site" description="L-lysine inhibitor binding" evidence="16">
    <location>
        <position position="84"/>
    </location>
</feature>
<protein>
    <recommendedName>
        <fullName evidence="4 12">4-hydroxy-tetrahydrodipicolinate synthase</fullName>
        <shortName evidence="12">HTPA synthase</shortName>
        <ecNumber evidence="4 12">4.3.3.7</ecNumber>
    </recommendedName>
</protein>
<dbReference type="SUPFAM" id="SSF51569">
    <property type="entry name" value="Aldolase"/>
    <property type="match status" value="1"/>
</dbReference>
<name>A0A2S9Y611_9BACT</name>
<dbReference type="RefSeq" id="WP_106092890.1">
    <property type="nucleotide sequence ID" value="NZ_PVNL01000118.1"/>
</dbReference>
<dbReference type="Pfam" id="PF00701">
    <property type="entry name" value="DHDPS"/>
    <property type="match status" value="1"/>
</dbReference>
<evidence type="ECO:0000256" key="3">
    <source>
        <dbReference type="ARBA" id="ARBA00007592"/>
    </source>
</evidence>
<dbReference type="OrthoDB" id="9782828at2"/>
<accession>A0A2S9Y611</accession>
<evidence type="ECO:0000313" key="18">
    <source>
        <dbReference type="Proteomes" id="UP000238823"/>
    </source>
</evidence>
<organism evidence="17 18">
    <name type="scientific">Enhygromyxa salina</name>
    <dbReference type="NCBI Taxonomy" id="215803"/>
    <lineage>
        <taxon>Bacteria</taxon>
        <taxon>Pseudomonadati</taxon>
        <taxon>Myxococcota</taxon>
        <taxon>Polyangia</taxon>
        <taxon>Nannocystales</taxon>
        <taxon>Nannocystaceae</taxon>
        <taxon>Enhygromyxa</taxon>
    </lineage>
</organism>
<comment type="subunit">
    <text evidence="12">Homotetramer; dimer of dimers.</text>
</comment>
<feature type="site" description="L-lysine inhibitor binding; via carbonyl oxygen" evidence="16">
    <location>
        <position position="53"/>
    </location>
</feature>
<keyword evidence="6 12" id="KW-0028">Amino-acid biosynthesis</keyword>
<dbReference type="PROSITE" id="PS00665">
    <property type="entry name" value="DHDPS_1"/>
    <property type="match status" value="1"/>
</dbReference>
<dbReference type="PANTHER" id="PTHR12128:SF66">
    <property type="entry name" value="4-HYDROXY-2-OXOGLUTARATE ALDOLASE, MITOCHONDRIAL"/>
    <property type="match status" value="1"/>
</dbReference>
<dbReference type="InterPro" id="IPR005263">
    <property type="entry name" value="DapA"/>
</dbReference>
<comment type="pathway">
    <text evidence="2 12">Amino-acid biosynthesis; L-lysine biosynthesis via DAP pathway; (S)-tetrahydrodipicolinate from L-aspartate: step 3/4.</text>
</comment>
<comment type="catalytic activity">
    <reaction evidence="11 12">
        <text>L-aspartate 4-semialdehyde + pyruvate = (2S,4S)-4-hydroxy-2,3,4,5-tetrahydrodipicolinate + H2O + H(+)</text>
        <dbReference type="Rhea" id="RHEA:34171"/>
        <dbReference type="ChEBI" id="CHEBI:15361"/>
        <dbReference type="ChEBI" id="CHEBI:15377"/>
        <dbReference type="ChEBI" id="CHEBI:15378"/>
        <dbReference type="ChEBI" id="CHEBI:67139"/>
        <dbReference type="ChEBI" id="CHEBI:537519"/>
        <dbReference type="EC" id="4.3.3.7"/>
    </reaction>
</comment>
<comment type="function">
    <text evidence="1 12">Catalyzes the condensation of (S)-aspartate-beta-semialdehyde [(S)-ASA] and pyruvate to 4-hydroxy-tetrahydrodipicolinate (HTPA).</text>
</comment>
<dbReference type="GO" id="GO:0008840">
    <property type="term" value="F:4-hydroxy-tetrahydrodipicolinate synthase activity"/>
    <property type="evidence" value="ECO:0007669"/>
    <property type="project" value="UniProtKB-UniRule"/>
</dbReference>
<proteinExistence type="inferred from homology"/>
<evidence type="ECO:0000313" key="17">
    <source>
        <dbReference type="EMBL" id="PRQ00540.1"/>
    </source>
</evidence>
<feature type="active site" description="Proton donor/acceptor" evidence="12 14">
    <location>
        <position position="137"/>
    </location>
</feature>
<feature type="site" description="L-lysine inhibitor binding" evidence="16">
    <location>
        <position position="110"/>
    </location>
</feature>
<evidence type="ECO:0000256" key="5">
    <source>
        <dbReference type="ARBA" id="ARBA00022490"/>
    </source>
</evidence>
<evidence type="ECO:0000256" key="12">
    <source>
        <dbReference type="HAMAP-Rule" id="MF_00418"/>
    </source>
</evidence>
<sequence>MAGKQFRGVFTALVTPMTADGRVDDPALARLVEAQIEAGIHGLVPCGTTGEAATLSHAEHIHVVEVVTRTAAGRVPVLAGAGSNATREAIELARACKELGVSATLQVVPYYNKPPQDGLIRHFEAIADAVALPVVLYNVPGRTVTNMLPTTVAHLAKHENIVGIKDATGDLHVTAQLRELCGPDFSLMSGDDFTLLPFLATGGDGVISVVSNPAPALLVSLYDAFCAGKLDDARALHFRQLRLTRLLFSDPNPIAVKAAMHMLGQLGVAVRLPLRPLDLDADLASSLRACLRELALLD</sequence>
<evidence type="ECO:0000256" key="1">
    <source>
        <dbReference type="ARBA" id="ARBA00003294"/>
    </source>
</evidence>
<dbReference type="Proteomes" id="UP000238823">
    <property type="component" value="Unassembled WGS sequence"/>
</dbReference>
<keyword evidence="9 12" id="KW-0456">Lyase</keyword>
<evidence type="ECO:0000256" key="9">
    <source>
        <dbReference type="ARBA" id="ARBA00023239"/>
    </source>
</evidence>
<dbReference type="PIRSF" id="PIRSF001365">
    <property type="entry name" value="DHDPS"/>
    <property type="match status" value="1"/>
</dbReference>
<dbReference type="GO" id="GO:0005737">
    <property type="term" value="C:cytoplasm"/>
    <property type="evidence" value="ECO:0007669"/>
    <property type="project" value="UniProtKB-SubCell"/>
</dbReference>
<dbReference type="GO" id="GO:0019877">
    <property type="term" value="P:diaminopimelate biosynthetic process"/>
    <property type="evidence" value="ECO:0007669"/>
    <property type="project" value="UniProtKB-UniRule"/>
</dbReference>
<dbReference type="InterPro" id="IPR020624">
    <property type="entry name" value="Schiff_base-form_aldolases_CS"/>
</dbReference>
<comment type="caution">
    <text evidence="12">Was originally thought to be a dihydrodipicolinate synthase (DHDPS), catalyzing the condensation of (S)-aspartate-beta-semialdehyde [(S)-ASA] and pyruvate to dihydrodipicolinate (DHDP). However, it was shown in E.coli that the product of the enzymatic reaction is not dihydrodipicolinate but in fact (4S)-4-hydroxy-2,3,4,5-tetrahydro-(2S)-dipicolinic acid (HTPA), and that the consecutive dehydration reaction leading to DHDP is not spontaneous but catalyzed by DapB.</text>
</comment>
<keyword evidence="7 12" id="KW-0220">Diaminopimelate biosynthesis</keyword>
<dbReference type="SMART" id="SM01130">
    <property type="entry name" value="DHDPS"/>
    <property type="match status" value="1"/>
</dbReference>
<keyword evidence="5 12" id="KW-0963">Cytoplasm</keyword>
<keyword evidence="10 12" id="KW-0704">Schiff base</keyword>
<dbReference type="CDD" id="cd00950">
    <property type="entry name" value="DHDPS"/>
    <property type="match status" value="1"/>
</dbReference>
<feature type="binding site" evidence="12 15">
    <location>
        <position position="49"/>
    </location>
    <ligand>
        <name>pyruvate</name>
        <dbReference type="ChEBI" id="CHEBI:15361"/>
    </ligand>
</feature>
<dbReference type="GO" id="GO:0009089">
    <property type="term" value="P:lysine biosynthetic process via diaminopimelate"/>
    <property type="evidence" value="ECO:0007669"/>
    <property type="project" value="UniProtKB-UniRule"/>
</dbReference>
<dbReference type="UniPathway" id="UPA00034">
    <property type="reaction ID" value="UER00017"/>
</dbReference>
<evidence type="ECO:0000256" key="13">
    <source>
        <dbReference type="PIRNR" id="PIRNR001365"/>
    </source>
</evidence>
<feature type="site" description="Part of a proton relay during catalysis" evidence="12 16">
    <location>
        <position position="48"/>
    </location>
</feature>
<evidence type="ECO:0000256" key="7">
    <source>
        <dbReference type="ARBA" id="ARBA00022915"/>
    </source>
</evidence>
<dbReference type="InterPro" id="IPR013785">
    <property type="entry name" value="Aldolase_TIM"/>
</dbReference>
<evidence type="ECO:0000256" key="4">
    <source>
        <dbReference type="ARBA" id="ARBA00012086"/>
    </source>
</evidence>
<dbReference type="PRINTS" id="PR00146">
    <property type="entry name" value="DHPICSNTHASE"/>
</dbReference>